<dbReference type="PaxDb" id="8022-A0A060XZR4"/>
<sequence length="72" mass="8100">MRGMQESLWVLPLILLGLLQHWAEGDSFSQVCDPSKDGTIYNYNAKTLNGSRSVSLREYMGKTVLFVNVASY</sequence>
<evidence type="ECO:0008006" key="7">
    <source>
        <dbReference type="Google" id="ProtNLM"/>
    </source>
</evidence>
<dbReference type="InterPro" id="IPR000889">
    <property type="entry name" value="Glutathione_peroxidase"/>
</dbReference>
<dbReference type="Gene3D" id="3.40.30.10">
    <property type="entry name" value="Glutaredoxin"/>
    <property type="match status" value="1"/>
</dbReference>
<feature type="signal peptide" evidence="4">
    <location>
        <begin position="1"/>
        <end position="25"/>
    </location>
</feature>
<proteinExistence type="inferred from homology"/>
<dbReference type="Proteomes" id="UP000193380">
    <property type="component" value="Unassembled WGS sequence"/>
</dbReference>
<reference evidence="5" key="1">
    <citation type="journal article" date="2014" name="Nat. Commun.">
        <title>The rainbow trout genome provides novel insights into evolution after whole-genome duplication in vertebrates.</title>
        <authorList>
            <person name="Berthelot C."/>
            <person name="Brunet F."/>
            <person name="Chalopin D."/>
            <person name="Juanchich A."/>
            <person name="Bernard M."/>
            <person name="Noel B."/>
            <person name="Bento P."/>
            <person name="Da Silva C."/>
            <person name="Labadie K."/>
            <person name="Alberti A."/>
            <person name="Aury J.M."/>
            <person name="Louis A."/>
            <person name="Dehais P."/>
            <person name="Bardou P."/>
            <person name="Montfort J."/>
            <person name="Klopp C."/>
            <person name="Cabau C."/>
            <person name="Gaspin C."/>
            <person name="Thorgaard G.H."/>
            <person name="Boussaha M."/>
            <person name="Quillet E."/>
            <person name="Guyomard R."/>
            <person name="Galiana D."/>
            <person name="Bobe J."/>
            <person name="Volff J.N."/>
            <person name="Genet C."/>
            <person name="Wincker P."/>
            <person name="Jaillon O."/>
            <person name="Roest Crollius H."/>
            <person name="Guiguen Y."/>
        </authorList>
    </citation>
    <scope>NUCLEOTIDE SEQUENCE [LARGE SCALE GENOMIC DNA]</scope>
</reference>
<dbReference type="GO" id="GO:0004601">
    <property type="term" value="F:peroxidase activity"/>
    <property type="evidence" value="ECO:0007669"/>
    <property type="project" value="UniProtKB-KW"/>
</dbReference>
<evidence type="ECO:0000256" key="2">
    <source>
        <dbReference type="ARBA" id="ARBA00022559"/>
    </source>
</evidence>
<evidence type="ECO:0000313" key="5">
    <source>
        <dbReference type="EMBL" id="CDQ85173.1"/>
    </source>
</evidence>
<keyword evidence="4" id="KW-0732">Signal</keyword>
<evidence type="ECO:0000256" key="1">
    <source>
        <dbReference type="ARBA" id="ARBA00006926"/>
    </source>
</evidence>
<comment type="similarity">
    <text evidence="1">Belongs to the glutathione peroxidase family.</text>
</comment>
<name>A0A060XZR4_ONCMY</name>
<accession>A0A060XZR4</accession>
<dbReference type="STRING" id="8022.A0A060XZR4"/>
<evidence type="ECO:0000256" key="4">
    <source>
        <dbReference type="SAM" id="SignalP"/>
    </source>
</evidence>
<feature type="chain" id="PRO_5001591577" description="Glutathione peroxidase 3" evidence="4">
    <location>
        <begin position="26"/>
        <end position="72"/>
    </location>
</feature>
<organism evidence="5 6">
    <name type="scientific">Oncorhynchus mykiss</name>
    <name type="common">Rainbow trout</name>
    <name type="synonym">Salmo gairdneri</name>
    <dbReference type="NCBI Taxonomy" id="8022"/>
    <lineage>
        <taxon>Eukaryota</taxon>
        <taxon>Metazoa</taxon>
        <taxon>Chordata</taxon>
        <taxon>Craniata</taxon>
        <taxon>Vertebrata</taxon>
        <taxon>Euteleostomi</taxon>
        <taxon>Actinopterygii</taxon>
        <taxon>Neopterygii</taxon>
        <taxon>Teleostei</taxon>
        <taxon>Protacanthopterygii</taxon>
        <taxon>Salmoniformes</taxon>
        <taxon>Salmonidae</taxon>
        <taxon>Salmoninae</taxon>
        <taxon>Oncorhynchus</taxon>
    </lineage>
</organism>
<protein>
    <recommendedName>
        <fullName evidence="7">Glutathione peroxidase 3</fullName>
    </recommendedName>
</protein>
<keyword evidence="3" id="KW-0560">Oxidoreductase</keyword>
<dbReference type="GO" id="GO:0006979">
    <property type="term" value="P:response to oxidative stress"/>
    <property type="evidence" value="ECO:0007669"/>
    <property type="project" value="InterPro"/>
</dbReference>
<dbReference type="EMBL" id="FR906688">
    <property type="protein sequence ID" value="CDQ85173.1"/>
    <property type="molecule type" value="Genomic_DNA"/>
</dbReference>
<dbReference type="PROSITE" id="PS51355">
    <property type="entry name" value="GLUTATHIONE_PEROXID_3"/>
    <property type="match status" value="1"/>
</dbReference>
<gene>
    <name evidence="5" type="ORF">GSONMT00035778001</name>
</gene>
<evidence type="ECO:0000313" key="6">
    <source>
        <dbReference type="Proteomes" id="UP000193380"/>
    </source>
</evidence>
<keyword evidence="2" id="KW-0575">Peroxidase</keyword>
<reference evidence="5" key="2">
    <citation type="submission" date="2014-03" db="EMBL/GenBank/DDBJ databases">
        <authorList>
            <person name="Genoscope - CEA"/>
        </authorList>
    </citation>
    <scope>NUCLEOTIDE SEQUENCE</scope>
</reference>
<dbReference type="AlphaFoldDB" id="A0A060XZR4"/>
<evidence type="ECO:0000256" key="3">
    <source>
        <dbReference type="ARBA" id="ARBA00023002"/>
    </source>
</evidence>